<dbReference type="PANTHER" id="PTHR14773:SF0">
    <property type="entry name" value="WD REPEAT-CONTAINING PROTEIN 76"/>
    <property type="match status" value="1"/>
</dbReference>
<dbReference type="InterPro" id="IPR050853">
    <property type="entry name" value="WD_repeat_DNA-damage-binding"/>
</dbReference>
<dbReference type="PANTHER" id="PTHR14773">
    <property type="entry name" value="WD REPEAT-CONTAINING PROTEIN 76"/>
    <property type="match status" value="1"/>
</dbReference>
<dbReference type="InterPro" id="IPR036322">
    <property type="entry name" value="WD40_repeat_dom_sf"/>
</dbReference>
<keyword evidence="1 3" id="KW-0853">WD repeat</keyword>
<sequence>MKQEEVNLAYLPGNNNNYNCLAKELNSLQLQALCKVCPNRFCLVSFHPDQCKSLDVVDKQGQGSHARNLPVLPTQAHPRHPHLLITSSHDCTIQELNFERQQSTEIVNFQALSPADTILFSAFDLSNHGRKLWASDTAGGLVHCNLRQPNSSACCWTASKKKISCLTIYTHSGDRLAVTARLNQEMW</sequence>
<keyword evidence="3" id="KW-0227">DNA damage</keyword>
<dbReference type="RefSeq" id="XP_053018616.1">
    <property type="nucleotide sequence ID" value="XM_053167395.1"/>
</dbReference>
<dbReference type="EMBL" id="CP110423">
    <property type="protein sequence ID" value="WAQ83061.1"/>
    <property type="molecule type" value="Genomic_DNA"/>
</dbReference>
<accession>A0ABY7CCW7</accession>
<name>A0ABY7CCW7_9BASI</name>
<proteinExistence type="inferred from homology"/>
<comment type="similarity">
    <text evidence="3">Belongs to the WD repeat DDB2/WDR76 family.</text>
</comment>
<evidence type="ECO:0000313" key="5">
    <source>
        <dbReference type="Proteomes" id="UP001164743"/>
    </source>
</evidence>
<dbReference type="GeneID" id="77808290"/>
<dbReference type="Proteomes" id="UP001164743">
    <property type="component" value="Chromosome 3A"/>
</dbReference>
<reference evidence="4" key="1">
    <citation type="submission" date="2022-10" db="EMBL/GenBank/DDBJ databases">
        <title>Puccinia triticina Genome sequencing and assembly.</title>
        <authorList>
            <person name="Li C."/>
        </authorList>
    </citation>
    <scope>NUCLEOTIDE SEQUENCE</scope>
    <source>
        <strain evidence="4">Pt15</strain>
    </source>
</reference>
<evidence type="ECO:0000256" key="1">
    <source>
        <dbReference type="ARBA" id="ARBA00022574"/>
    </source>
</evidence>
<evidence type="ECO:0000256" key="2">
    <source>
        <dbReference type="ARBA" id="ARBA00022737"/>
    </source>
</evidence>
<keyword evidence="3" id="KW-0238">DNA-binding</keyword>
<evidence type="ECO:0000313" key="4">
    <source>
        <dbReference type="EMBL" id="WAQ83061.1"/>
    </source>
</evidence>
<evidence type="ECO:0000256" key="3">
    <source>
        <dbReference type="RuleBase" id="RU365004"/>
    </source>
</evidence>
<gene>
    <name evidence="4" type="ORF">PtA15_3A428</name>
</gene>
<dbReference type="InterPro" id="IPR015943">
    <property type="entry name" value="WD40/YVTN_repeat-like_dom_sf"/>
</dbReference>
<comment type="function">
    <text evidence="3">DNA-binding protein that binds to both single- and double-stranded DNA. Binds preferentially to UV-damaged DNA. May be involved in DNA-metabolic processes.</text>
</comment>
<organism evidence="4 5">
    <name type="scientific">Puccinia triticina</name>
    <dbReference type="NCBI Taxonomy" id="208348"/>
    <lineage>
        <taxon>Eukaryota</taxon>
        <taxon>Fungi</taxon>
        <taxon>Dikarya</taxon>
        <taxon>Basidiomycota</taxon>
        <taxon>Pucciniomycotina</taxon>
        <taxon>Pucciniomycetes</taxon>
        <taxon>Pucciniales</taxon>
        <taxon>Pucciniaceae</taxon>
        <taxon>Puccinia</taxon>
    </lineage>
</organism>
<dbReference type="Gene3D" id="2.130.10.10">
    <property type="entry name" value="YVTN repeat-like/Quinoprotein amine dehydrogenase"/>
    <property type="match status" value="1"/>
</dbReference>
<dbReference type="SUPFAM" id="SSF50978">
    <property type="entry name" value="WD40 repeat-like"/>
    <property type="match status" value="1"/>
</dbReference>
<keyword evidence="2" id="KW-0677">Repeat</keyword>
<keyword evidence="5" id="KW-1185">Reference proteome</keyword>
<protein>
    <recommendedName>
        <fullName evidence="3">DNA damage-binding protein CMR1</fullName>
    </recommendedName>
</protein>